<proteinExistence type="predicted"/>
<gene>
    <name evidence="1" type="ORF">QQ008_23280</name>
</gene>
<dbReference type="EMBL" id="JAUJEA010000011">
    <property type="protein sequence ID" value="MDN5204334.1"/>
    <property type="molecule type" value="Genomic_DNA"/>
</dbReference>
<evidence type="ECO:0000313" key="2">
    <source>
        <dbReference type="Proteomes" id="UP001172082"/>
    </source>
</evidence>
<protein>
    <submittedName>
        <fullName evidence="1">DUF4202 domain-containing protein</fullName>
    </submittedName>
</protein>
<evidence type="ECO:0000313" key="1">
    <source>
        <dbReference type="EMBL" id="MDN5204334.1"/>
    </source>
</evidence>
<comment type="caution">
    <text evidence="1">The sequence shown here is derived from an EMBL/GenBank/DDBJ whole genome shotgun (WGS) entry which is preliminary data.</text>
</comment>
<dbReference type="PANTHER" id="PTHR41729:SF1">
    <property type="entry name" value="GLUTAMYL-TRNA SYNTHETASE"/>
    <property type="match status" value="1"/>
</dbReference>
<dbReference type="RefSeq" id="WP_346754358.1">
    <property type="nucleotide sequence ID" value="NZ_JAUJEA010000011.1"/>
</dbReference>
<name>A0ABT8KU88_9BACT</name>
<sequence>MIVDNTRLQKAIEKFDAENSKDPHKETYKGKEYPKELLYAIRMTEWLLKLDPEASEALQLAARSQHICRWTSPRESFPMDKKGYLLWRTELKKFHAEKAAGILKECDYDDETIRRVEDLILKKKIKSDPESQLLEDVVCLVFLENYFEDFSEKHEPEKVIDIIRKTWKKMSEKGHQAALNLDLPQAAHRLVEQALQA</sequence>
<accession>A0ABT8KU88</accession>
<dbReference type="Proteomes" id="UP001172082">
    <property type="component" value="Unassembled WGS sequence"/>
</dbReference>
<dbReference type="PANTHER" id="PTHR41729">
    <property type="entry name" value="GLUTAMYL-TRNA SYNTHETASE"/>
    <property type="match status" value="1"/>
</dbReference>
<dbReference type="Pfam" id="PF13875">
    <property type="entry name" value="DUF4202"/>
    <property type="match status" value="1"/>
</dbReference>
<dbReference type="InterPro" id="IPR025255">
    <property type="entry name" value="DUF4202"/>
</dbReference>
<keyword evidence="2" id="KW-1185">Reference proteome</keyword>
<organism evidence="1 2">
    <name type="scientific">Splendidivirga corallicola</name>
    <dbReference type="NCBI Taxonomy" id="3051826"/>
    <lineage>
        <taxon>Bacteria</taxon>
        <taxon>Pseudomonadati</taxon>
        <taxon>Bacteroidota</taxon>
        <taxon>Cytophagia</taxon>
        <taxon>Cytophagales</taxon>
        <taxon>Splendidivirgaceae</taxon>
        <taxon>Splendidivirga</taxon>
    </lineage>
</organism>
<reference evidence="1" key="1">
    <citation type="submission" date="2023-06" db="EMBL/GenBank/DDBJ databases">
        <title>Genomic of Parafulvivirga corallium.</title>
        <authorList>
            <person name="Wang G."/>
        </authorList>
    </citation>
    <scope>NUCLEOTIDE SEQUENCE</scope>
    <source>
        <strain evidence="1">BMA10</strain>
    </source>
</reference>